<reference evidence="1" key="1">
    <citation type="submission" date="2020-02" db="EMBL/GenBank/DDBJ databases">
        <authorList>
            <person name="Meier V. D."/>
        </authorList>
    </citation>
    <scope>NUCLEOTIDE SEQUENCE</scope>
    <source>
        <strain evidence="1">AVDCRST_MAG23</strain>
    </source>
</reference>
<evidence type="ECO:0000313" key="1">
    <source>
        <dbReference type="EMBL" id="CAA9517870.1"/>
    </source>
</evidence>
<protein>
    <submittedName>
        <fullName evidence="1">Uncharacterized protein</fullName>
    </submittedName>
</protein>
<feature type="non-terminal residue" evidence="1">
    <location>
        <position position="1"/>
    </location>
</feature>
<proteinExistence type="predicted"/>
<organism evidence="1">
    <name type="scientific">uncultured Sphingosinicella sp</name>
    <dbReference type="NCBI Taxonomy" id="478748"/>
    <lineage>
        <taxon>Bacteria</taxon>
        <taxon>Pseudomonadati</taxon>
        <taxon>Pseudomonadota</taxon>
        <taxon>Alphaproteobacteria</taxon>
        <taxon>Sphingomonadales</taxon>
        <taxon>Sphingosinicellaceae</taxon>
        <taxon>Sphingosinicella</taxon>
        <taxon>environmental samples</taxon>
    </lineage>
</organism>
<dbReference type="AlphaFoldDB" id="A0A6J4TAV7"/>
<name>A0A6J4TAV7_9SPHN</name>
<dbReference type="EMBL" id="CADCWD010000001">
    <property type="protein sequence ID" value="CAA9517870.1"/>
    <property type="molecule type" value="Genomic_DNA"/>
</dbReference>
<accession>A0A6J4TAV7</accession>
<feature type="non-terminal residue" evidence="1">
    <location>
        <position position="49"/>
    </location>
</feature>
<sequence>GAIGTRHVHRGVRLRGEPARLVRSRGQGAARADHGLPVRGHLRLSHPQI</sequence>
<gene>
    <name evidence="1" type="ORF">AVDCRST_MAG23-24</name>
</gene>